<keyword evidence="5" id="KW-1185">Reference proteome</keyword>
<gene>
    <name evidence="4" type="ORF">Q4Q40_21515</name>
</gene>
<evidence type="ECO:0000256" key="1">
    <source>
        <dbReference type="ARBA" id="ARBA00022737"/>
    </source>
</evidence>
<dbReference type="Gene3D" id="1.25.40.20">
    <property type="entry name" value="Ankyrin repeat-containing domain"/>
    <property type="match status" value="2"/>
</dbReference>
<dbReference type="PROSITE" id="PS50088">
    <property type="entry name" value="ANK_REPEAT"/>
    <property type="match status" value="1"/>
</dbReference>
<accession>A0ABT8WUB9</accession>
<dbReference type="InterPro" id="IPR050663">
    <property type="entry name" value="Ankyrin-SOCS_Box"/>
</dbReference>
<proteinExistence type="predicted"/>
<dbReference type="SUPFAM" id="SSF48403">
    <property type="entry name" value="Ankyrin repeat"/>
    <property type="match status" value="1"/>
</dbReference>
<evidence type="ECO:0000256" key="2">
    <source>
        <dbReference type="ARBA" id="ARBA00023043"/>
    </source>
</evidence>
<dbReference type="InterPro" id="IPR036770">
    <property type="entry name" value="Ankyrin_rpt-contain_sf"/>
</dbReference>
<protein>
    <submittedName>
        <fullName evidence="4">Ankyrin repeat domain-containing protein</fullName>
    </submittedName>
</protein>
<dbReference type="PROSITE" id="PS50297">
    <property type="entry name" value="ANK_REP_REGION"/>
    <property type="match status" value="1"/>
</dbReference>
<evidence type="ECO:0000313" key="5">
    <source>
        <dbReference type="Proteomes" id="UP001176806"/>
    </source>
</evidence>
<comment type="caution">
    <text evidence="4">The sequence shown here is derived from an EMBL/GenBank/DDBJ whole genome shotgun (WGS) entry which is preliminary data.</text>
</comment>
<evidence type="ECO:0000313" key="4">
    <source>
        <dbReference type="EMBL" id="MDO5976787.1"/>
    </source>
</evidence>
<organism evidence="4 5">
    <name type="scientific">Flavivirga jejuensis</name>
    <dbReference type="NCBI Taxonomy" id="870487"/>
    <lineage>
        <taxon>Bacteria</taxon>
        <taxon>Pseudomonadati</taxon>
        <taxon>Bacteroidota</taxon>
        <taxon>Flavobacteriia</taxon>
        <taxon>Flavobacteriales</taxon>
        <taxon>Flavobacteriaceae</taxon>
        <taxon>Flavivirga</taxon>
    </lineage>
</organism>
<dbReference type="Pfam" id="PF00023">
    <property type="entry name" value="Ank"/>
    <property type="match status" value="1"/>
</dbReference>
<dbReference type="PANTHER" id="PTHR24193:SF121">
    <property type="entry name" value="ADA2A-CONTAINING COMPLEX COMPONENT 3, ISOFORM D"/>
    <property type="match status" value="1"/>
</dbReference>
<dbReference type="PANTHER" id="PTHR24193">
    <property type="entry name" value="ANKYRIN REPEAT PROTEIN"/>
    <property type="match status" value="1"/>
</dbReference>
<dbReference type="Proteomes" id="UP001176806">
    <property type="component" value="Unassembled WGS sequence"/>
</dbReference>
<dbReference type="EMBL" id="JAUOEL010000009">
    <property type="protein sequence ID" value="MDO5976787.1"/>
    <property type="molecule type" value="Genomic_DNA"/>
</dbReference>
<dbReference type="InterPro" id="IPR002110">
    <property type="entry name" value="Ankyrin_rpt"/>
</dbReference>
<dbReference type="Pfam" id="PF12796">
    <property type="entry name" value="Ank_2"/>
    <property type="match status" value="1"/>
</dbReference>
<dbReference type="RefSeq" id="WP_303304107.1">
    <property type="nucleotide sequence ID" value="NZ_BAABDA010000011.1"/>
</dbReference>
<evidence type="ECO:0000256" key="3">
    <source>
        <dbReference type="PROSITE-ProRule" id="PRU00023"/>
    </source>
</evidence>
<sequence>MSDWNPDDLSTYSSFEHPDVAKDAINLIKNGADPNIKDNKLEATPLIKTSVCINENSLKVAETLIEAGADVNLTNKLGATALHELIIQHSLEDYEYENHLKGAKLLINNGANIDTFSEGWFYETPLHLAVYKNAKDMVSLLIKSGANINVKNSEGQTPKEVAIQKGFKEIENLF</sequence>
<dbReference type="SMART" id="SM00248">
    <property type="entry name" value="ANK"/>
    <property type="match status" value="3"/>
</dbReference>
<keyword evidence="2 3" id="KW-0040">ANK repeat</keyword>
<keyword evidence="1" id="KW-0677">Repeat</keyword>
<name>A0ABT8WUB9_9FLAO</name>
<feature type="repeat" description="ANK" evidence="3">
    <location>
        <begin position="121"/>
        <end position="153"/>
    </location>
</feature>
<reference evidence="4" key="1">
    <citation type="submission" date="2023-07" db="EMBL/GenBank/DDBJ databases">
        <title>Two novel species in the genus Flavivirga.</title>
        <authorList>
            <person name="Kwon K."/>
        </authorList>
    </citation>
    <scope>NUCLEOTIDE SEQUENCE</scope>
    <source>
        <strain evidence="4">KACC 14158</strain>
    </source>
</reference>